<dbReference type="PANTHER" id="PTHR24171">
    <property type="entry name" value="ANKYRIN REPEAT DOMAIN-CONTAINING PROTEIN 39-RELATED"/>
    <property type="match status" value="1"/>
</dbReference>
<gene>
    <name evidence="4" type="ORF">H9K75_17050</name>
</gene>
<sequence>MIDFYSDEIPDFFKKPENYHKRSPLLLTYPLNYAAARGDIKSVYELIERGVDVNSRGDMQETPLHEATTAESIEIVSALLNAGASKNIKNEFGKTPLDLAIQTNNKKIIELIRSYNSNPPTISIAEIAGIYAQEYNFPQENFNINTSNEFGEFPIHIATRRSSIIELRSLLVNNCNVNVQTEDEMKYTALHYAAGIGNLTIIKFLLKNEAAHSLLDGFNRTAIDLMYLIGDAENIFYMDEWLKVSKLSND</sequence>
<feature type="repeat" description="ANK" evidence="3">
    <location>
        <begin position="185"/>
        <end position="217"/>
    </location>
</feature>
<dbReference type="PROSITE" id="PS50088">
    <property type="entry name" value="ANK_REPEAT"/>
    <property type="match status" value="3"/>
</dbReference>
<keyword evidence="2 3" id="KW-0040">ANK repeat</keyword>
<reference evidence="4 5" key="1">
    <citation type="submission" date="2020-08" db="EMBL/GenBank/DDBJ databases">
        <title>Genome sequence of Diaphorobacter aerolatus KACC 16536T.</title>
        <authorList>
            <person name="Hyun D.-W."/>
            <person name="Bae J.-W."/>
        </authorList>
    </citation>
    <scope>NUCLEOTIDE SEQUENCE [LARGE SCALE GENOMIC DNA]</scope>
    <source>
        <strain evidence="4 5">KACC 16536</strain>
    </source>
</reference>
<dbReference type="Pfam" id="PF12796">
    <property type="entry name" value="Ank_2"/>
    <property type="match status" value="2"/>
</dbReference>
<evidence type="ECO:0000256" key="2">
    <source>
        <dbReference type="ARBA" id="ARBA00023043"/>
    </source>
</evidence>
<dbReference type="SUPFAM" id="SSF48403">
    <property type="entry name" value="Ankyrin repeat"/>
    <property type="match status" value="1"/>
</dbReference>
<organism evidence="4 5">
    <name type="scientific">Diaphorobacter aerolatus</name>
    <dbReference type="NCBI Taxonomy" id="1288495"/>
    <lineage>
        <taxon>Bacteria</taxon>
        <taxon>Pseudomonadati</taxon>
        <taxon>Pseudomonadota</taxon>
        <taxon>Betaproteobacteria</taxon>
        <taxon>Burkholderiales</taxon>
        <taxon>Comamonadaceae</taxon>
        <taxon>Diaphorobacter</taxon>
    </lineage>
</organism>
<dbReference type="SMART" id="SM00248">
    <property type="entry name" value="ANK"/>
    <property type="match status" value="4"/>
</dbReference>
<evidence type="ECO:0000256" key="3">
    <source>
        <dbReference type="PROSITE-ProRule" id="PRU00023"/>
    </source>
</evidence>
<dbReference type="InterPro" id="IPR002110">
    <property type="entry name" value="Ankyrin_rpt"/>
</dbReference>
<evidence type="ECO:0000256" key="1">
    <source>
        <dbReference type="ARBA" id="ARBA00022737"/>
    </source>
</evidence>
<feature type="repeat" description="ANK" evidence="3">
    <location>
        <begin position="59"/>
        <end position="91"/>
    </location>
</feature>
<name>A0A7H0GHS1_9BURK</name>
<protein>
    <submittedName>
        <fullName evidence="4">Ankyrin repeat domain-containing protein</fullName>
    </submittedName>
</protein>
<feature type="repeat" description="ANK" evidence="3">
    <location>
        <begin position="30"/>
        <end position="58"/>
    </location>
</feature>
<accession>A0A7H0GHS1</accession>
<dbReference type="RefSeq" id="WP_187723517.1">
    <property type="nucleotide sequence ID" value="NZ_CP060783.1"/>
</dbReference>
<dbReference type="InterPro" id="IPR036770">
    <property type="entry name" value="Ankyrin_rpt-contain_sf"/>
</dbReference>
<proteinExistence type="predicted"/>
<dbReference type="EMBL" id="CP060783">
    <property type="protein sequence ID" value="QNP47837.1"/>
    <property type="molecule type" value="Genomic_DNA"/>
</dbReference>
<dbReference type="PROSITE" id="PS50297">
    <property type="entry name" value="ANK_REP_REGION"/>
    <property type="match status" value="2"/>
</dbReference>
<dbReference type="PANTHER" id="PTHR24171:SF9">
    <property type="entry name" value="ANKYRIN REPEAT DOMAIN-CONTAINING PROTEIN 39"/>
    <property type="match status" value="1"/>
</dbReference>
<keyword evidence="1" id="KW-0677">Repeat</keyword>
<evidence type="ECO:0000313" key="4">
    <source>
        <dbReference type="EMBL" id="QNP47837.1"/>
    </source>
</evidence>
<dbReference type="Proteomes" id="UP000516028">
    <property type="component" value="Chromosome"/>
</dbReference>
<dbReference type="AlphaFoldDB" id="A0A7H0GHS1"/>
<dbReference type="KEGG" id="daer:H9K75_17050"/>
<dbReference type="Gene3D" id="1.25.40.20">
    <property type="entry name" value="Ankyrin repeat-containing domain"/>
    <property type="match status" value="2"/>
</dbReference>
<keyword evidence="5" id="KW-1185">Reference proteome</keyword>
<evidence type="ECO:0000313" key="5">
    <source>
        <dbReference type="Proteomes" id="UP000516028"/>
    </source>
</evidence>